<evidence type="ECO:0000313" key="3">
    <source>
        <dbReference type="Proteomes" id="UP000029590"/>
    </source>
</evidence>
<comment type="caution">
    <text evidence="2">The sequence shown here is derived from an EMBL/GenBank/DDBJ whole genome shotgun (WGS) entry which is preliminary data.</text>
</comment>
<gene>
    <name evidence="2" type="ORF">DM48_7871</name>
</gene>
<feature type="chain" id="PRO_5043845339" description="Secreted protein" evidence="1">
    <location>
        <begin position="36"/>
        <end position="192"/>
    </location>
</feature>
<feature type="signal peptide" evidence="1">
    <location>
        <begin position="1"/>
        <end position="35"/>
    </location>
</feature>
<evidence type="ECO:0000313" key="2">
    <source>
        <dbReference type="EMBL" id="KGC20325.1"/>
    </source>
</evidence>
<protein>
    <recommendedName>
        <fullName evidence="4">Secreted protein</fullName>
    </recommendedName>
</protein>
<evidence type="ECO:0000256" key="1">
    <source>
        <dbReference type="SAM" id="SignalP"/>
    </source>
</evidence>
<evidence type="ECO:0008006" key="4">
    <source>
        <dbReference type="Google" id="ProtNLM"/>
    </source>
</evidence>
<reference evidence="2 3" key="1">
    <citation type="submission" date="2014-04" db="EMBL/GenBank/DDBJ databases">
        <authorList>
            <person name="Bishop-Lilly K.A."/>
            <person name="Broomall S.M."/>
            <person name="Chain P.S."/>
            <person name="Chertkov O."/>
            <person name="Coyne S.R."/>
            <person name="Daligault H.E."/>
            <person name="Davenport K.W."/>
            <person name="Erkkila T."/>
            <person name="Frey K.G."/>
            <person name="Gibbons H.S."/>
            <person name="Gu W."/>
            <person name="Jaissle J."/>
            <person name="Johnson S.L."/>
            <person name="Koroleva G.I."/>
            <person name="Ladner J.T."/>
            <person name="Lo C.-C."/>
            <person name="Minogue T.D."/>
            <person name="Munk C."/>
            <person name="Palacios G.F."/>
            <person name="Redden C.L."/>
            <person name="Rosenzweig C.N."/>
            <person name="Scholz M.B."/>
            <person name="Teshima H."/>
            <person name="Xu Y."/>
        </authorList>
    </citation>
    <scope>NUCLEOTIDE SEQUENCE [LARGE SCALE GENOMIC DNA]</scope>
    <source>
        <strain evidence="3">gladioli</strain>
    </source>
</reference>
<dbReference type="EMBL" id="JPGG01000012">
    <property type="protein sequence ID" value="KGC20325.1"/>
    <property type="molecule type" value="Genomic_DNA"/>
</dbReference>
<proteinExistence type="predicted"/>
<organism evidence="2 3">
    <name type="scientific">Burkholderia gladioli</name>
    <name type="common">Pseudomonas marginata</name>
    <name type="synonym">Phytomonas marginata</name>
    <dbReference type="NCBI Taxonomy" id="28095"/>
    <lineage>
        <taxon>Bacteria</taxon>
        <taxon>Pseudomonadati</taxon>
        <taxon>Pseudomonadota</taxon>
        <taxon>Betaproteobacteria</taxon>
        <taxon>Burkholderiales</taxon>
        <taxon>Burkholderiaceae</taxon>
        <taxon>Burkholderia</taxon>
    </lineage>
</organism>
<name>A0AAW3F9R9_BURGA</name>
<dbReference type="Proteomes" id="UP000029590">
    <property type="component" value="Unassembled WGS sequence"/>
</dbReference>
<keyword evidence="1" id="KW-0732">Signal</keyword>
<dbReference type="AlphaFoldDB" id="A0AAW3F9R9"/>
<accession>A0AAW3F9R9</accession>
<sequence length="192" mass="21031">MNASDHHHLSADTSHVRLALIAALLFAGMAPAAHAGPSDCKPGRQDNTCVAFINHVASPAPRCPDWQRQVSPPVWLGTYWSQPVCVTPDPPPPPPPPPPPTQRDLVAECIGRSNAKGYTVTQGTTNRSQMPQGSYISVQLWPVFGQWYQDVSVYTNEYEYFCNFNPTTLELQNEGILDYWFFHPNGGGGGGN</sequence>